<dbReference type="AlphaFoldDB" id="A0A1B6IN12"/>
<sequence>IPKQFKKFTKYFFVSGMALNVPKWLDEQFLSYCLNEGKDCEEKRVQSFNVSSAVPQGLNYCSLLFRVKTEYRKKDEDIVHCSSLIVKEPIENTSADYAQTEPKFYNEFLPAALEISSSIKFAPNTYFSTIPDVVVMEDLCQGGYKMADKRELLDFDHCMLYAIASATFHAVSVAVHKKQPKLVESFGPDKFFTNQKYMAGLKNLFIGGLNNMAEKMRLFDDYKQYADDLRSSTTTIWNMAVDALKPSSPFNTLSQGDAWTGNMMFKYDESGKVCDIKLLDFQGVRYACLLGDMIFFIYTSANYDVRENRMHDLYRVYCDTINAKLEEYECPERLTFEQLLENVTRLSSKALLVAATSYPIIRSTKYVDTSAIMFGEVDDSVITHAFDQYYDEDYCEKHLPRVLKQLNTAGSFDYVVTRLRTTYIEKIVGN</sequence>
<feature type="non-terminal residue" evidence="2">
    <location>
        <position position="1"/>
    </location>
</feature>
<dbReference type="EMBL" id="GECU01019392">
    <property type="protein sequence ID" value="JAS88314.1"/>
    <property type="molecule type" value="Transcribed_RNA"/>
</dbReference>
<dbReference type="SMART" id="SM00587">
    <property type="entry name" value="CHK"/>
    <property type="match status" value="1"/>
</dbReference>
<dbReference type="InterPro" id="IPR004119">
    <property type="entry name" value="EcKL"/>
</dbReference>
<dbReference type="SUPFAM" id="SSF56112">
    <property type="entry name" value="Protein kinase-like (PK-like)"/>
    <property type="match status" value="1"/>
</dbReference>
<organism evidence="2">
    <name type="scientific">Homalodisca liturata</name>
    <dbReference type="NCBI Taxonomy" id="320908"/>
    <lineage>
        <taxon>Eukaryota</taxon>
        <taxon>Metazoa</taxon>
        <taxon>Ecdysozoa</taxon>
        <taxon>Arthropoda</taxon>
        <taxon>Hexapoda</taxon>
        <taxon>Insecta</taxon>
        <taxon>Pterygota</taxon>
        <taxon>Neoptera</taxon>
        <taxon>Paraneoptera</taxon>
        <taxon>Hemiptera</taxon>
        <taxon>Auchenorrhyncha</taxon>
        <taxon>Membracoidea</taxon>
        <taxon>Cicadellidae</taxon>
        <taxon>Cicadellinae</taxon>
        <taxon>Proconiini</taxon>
        <taxon>Homalodisca</taxon>
    </lineage>
</organism>
<feature type="domain" description="CHK kinase-like" evidence="1">
    <location>
        <begin position="134"/>
        <end position="327"/>
    </location>
</feature>
<protein>
    <recommendedName>
        <fullName evidence="1">CHK kinase-like domain-containing protein</fullName>
    </recommendedName>
</protein>
<dbReference type="InterPro" id="IPR011009">
    <property type="entry name" value="Kinase-like_dom_sf"/>
</dbReference>
<evidence type="ECO:0000259" key="1">
    <source>
        <dbReference type="SMART" id="SM00587"/>
    </source>
</evidence>
<name>A0A1B6IN12_9HEMI</name>
<evidence type="ECO:0000313" key="2">
    <source>
        <dbReference type="EMBL" id="JAS88314.1"/>
    </source>
</evidence>
<accession>A0A1B6IN12</accession>
<reference evidence="2" key="1">
    <citation type="submission" date="2015-11" db="EMBL/GenBank/DDBJ databases">
        <title>De novo transcriptome assembly of four potential Pierce s Disease insect vectors from Arizona vineyards.</title>
        <authorList>
            <person name="Tassone E.E."/>
        </authorList>
    </citation>
    <scope>NUCLEOTIDE SEQUENCE</scope>
</reference>
<dbReference type="Gene3D" id="3.90.1200.10">
    <property type="match status" value="1"/>
</dbReference>
<dbReference type="InterPro" id="IPR015897">
    <property type="entry name" value="CHK_kinase-like"/>
</dbReference>
<dbReference type="PANTHER" id="PTHR11012:SF56">
    <property type="entry name" value="CHK KINASE-LIKE DOMAIN-CONTAINING PROTEIN-RELATED"/>
    <property type="match status" value="1"/>
</dbReference>
<gene>
    <name evidence="2" type="ORF">g.26128</name>
</gene>
<proteinExistence type="predicted"/>
<dbReference type="Pfam" id="PF02958">
    <property type="entry name" value="EcKL"/>
    <property type="match status" value="1"/>
</dbReference>
<dbReference type="PANTHER" id="PTHR11012">
    <property type="entry name" value="PROTEIN KINASE-LIKE DOMAIN-CONTAINING"/>
    <property type="match status" value="1"/>
</dbReference>